<keyword evidence="1" id="KW-1133">Transmembrane helix</keyword>
<evidence type="ECO:0000256" key="1">
    <source>
        <dbReference type="SAM" id="Phobius"/>
    </source>
</evidence>
<evidence type="ECO:0000313" key="2">
    <source>
        <dbReference type="EMBL" id="KAI0488565.1"/>
    </source>
</evidence>
<proteinExistence type="predicted"/>
<dbReference type="Proteomes" id="UP000829196">
    <property type="component" value="Unassembled WGS sequence"/>
</dbReference>
<organism evidence="2 3">
    <name type="scientific">Dendrobium nobile</name>
    <name type="common">Orchid</name>
    <dbReference type="NCBI Taxonomy" id="94219"/>
    <lineage>
        <taxon>Eukaryota</taxon>
        <taxon>Viridiplantae</taxon>
        <taxon>Streptophyta</taxon>
        <taxon>Embryophyta</taxon>
        <taxon>Tracheophyta</taxon>
        <taxon>Spermatophyta</taxon>
        <taxon>Magnoliopsida</taxon>
        <taxon>Liliopsida</taxon>
        <taxon>Asparagales</taxon>
        <taxon>Orchidaceae</taxon>
        <taxon>Epidendroideae</taxon>
        <taxon>Malaxideae</taxon>
        <taxon>Dendrobiinae</taxon>
        <taxon>Dendrobium</taxon>
    </lineage>
</organism>
<sequence>MHDEFAAVFTIKIRKIHYNFVTQNKVDICRFQQSRGIKFPSVFLYIYSFLPTFVFHFFFLFVKF</sequence>
<reference evidence="2" key="1">
    <citation type="journal article" date="2022" name="Front. Genet.">
        <title>Chromosome-Scale Assembly of the Dendrobium nobile Genome Provides Insights Into the Molecular Mechanism of the Biosynthesis of the Medicinal Active Ingredient of Dendrobium.</title>
        <authorList>
            <person name="Xu Q."/>
            <person name="Niu S.-C."/>
            <person name="Li K.-L."/>
            <person name="Zheng P.-J."/>
            <person name="Zhang X.-J."/>
            <person name="Jia Y."/>
            <person name="Liu Y."/>
            <person name="Niu Y.-X."/>
            <person name="Yu L.-H."/>
            <person name="Chen D.-F."/>
            <person name="Zhang G.-Q."/>
        </authorList>
    </citation>
    <scope>NUCLEOTIDE SEQUENCE</scope>
    <source>
        <tissue evidence="2">Leaf</tissue>
    </source>
</reference>
<dbReference type="SMR" id="A0A8T3A1H0"/>
<accession>A0A8T3A1H0</accession>
<protein>
    <submittedName>
        <fullName evidence="2">Uncharacterized protein</fullName>
    </submittedName>
</protein>
<comment type="caution">
    <text evidence="2">The sequence shown here is derived from an EMBL/GenBank/DDBJ whole genome shotgun (WGS) entry which is preliminary data.</text>
</comment>
<dbReference type="AlphaFoldDB" id="A0A8T3A1H0"/>
<keyword evidence="3" id="KW-1185">Reference proteome</keyword>
<keyword evidence="1" id="KW-0472">Membrane</keyword>
<gene>
    <name evidence="2" type="ORF">KFK09_028402</name>
</gene>
<keyword evidence="1" id="KW-0812">Transmembrane</keyword>
<feature type="transmembrane region" description="Helical" evidence="1">
    <location>
        <begin position="42"/>
        <end position="62"/>
    </location>
</feature>
<evidence type="ECO:0000313" key="3">
    <source>
        <dbReference type="Proteomes" id="UP000829196"/>
    </source>
</evidence>
<name>A0A8T3A1H0_DENNO</name>
<dbReference type="EMBL" id="JAGYWB010000019">
    <property type="protein sequence ID" value="KAI0488565.1"/>
    <property type="molecule type" value="Genomic_DNA"/>
</dbReference>